<dbReference type="AlphaFoldDB" id="A0A7R9MD54"/>
<dbReference type="InterPro" id="IPR029058">
    <property type="entry name" value="AB_hydrolase_fold"/>
</dbReference>
<feature type="domain" description="Partial AB-hydrolase lipase" evidence="1">
    <location>
        <begin position="390"/>
        <end position="445"/>
    </location>
</feature>
<dbReference type="SUPFAM" id="SSF53474">
    <property type="entry name" value="alpha/beta-Hydrolases"/>
    <property type="match status" value="2"/>
</dbReference>
<evidence type="ECO:0000259" key="1">
    <source>
        <dbReference type="Pfam" id="PF04083"/>
    </source>
</evidence>
<dbReference type="EMBL" id="CAJPVJ010012136">
    <property type="protein sequence ID" value="CAG2174168.1"/>
    <property type="molecule type" value="Genomic_DNA"/>
</dbReference>
<dbReference type="Proteomes" id="UP000728032">
    <property type="component" value="Unassembled WGS sequence"/>
</dbReference>
<organism evidence="2">
    <name type="scientific">Oppiella nova</name>
    <dbReference type="NCBI Taxonomy" id="334625"/>
    <lineage>
        <taxon>Eukaryota</taxon>
        <taxon>Metazoa</taxon>
        <taxon>Ecdysozoa</taxon>
        <taxon>Arthropoda</taxon>
        <taxon>Chelicerata</taxon>
        <taxon>Arachnida</taxon>
        <taxon>Acari</taxon>
        <taxon>Acariformes</taxon>
        <taxon>Sarcoptiformes</taxon>
        <taxon>Oribatida</taxon>
        <taxon>Brachypylina</taxon>
        <taxon>Oppioidea</taxon>
        <taxon>Oppiidae</taxon>
        <taxon>Oppiella</taxon>
    </lineage>
</organism>
<evidence type="ECO:0000313" key="2">
    <source>
        <dbReference type="EMBL" id="CAD7656981.1"/>
    </source>
</evidence>
<dbReference type="EMBL" id="OC926961">
    <property type="protein sequence ID" value="CAD7656981.1"/>
    <property type="molecule type" value="Genomic_DNA"/>
</dbReference>
<dbReference type="InterPro" id="IPR006693">
    <property type="entry name" value="AB_hydrolase_lipase"/>
</dbReference>
<dbReference type="GO" id="GO:0006629">
    <property type="term" value="P:lipid metabolic process"/>
    <property type="evidence" value="ECO:0007669"/>
    <property type="project" value="InterPro"/>
</dbReference>
<evidence type="ECO:0000313" key="3">
    <source>
        <dbReference type="Proteomes" id="UP000728032"/>
    </source>
</evidence>
<proteinExistence type="predicted"/>
<reference evidence="2" key="1">
    <citation type="submission" date="2020-11" db="EMBL/GenBank/DDBJ databases">
        <authorList>
            <person name="Tran Van P."/>
        </authorList>
    </citation>
    <scope>NUCLEOTIDE SEQUENCE</scope>
</reference>
<accession>A0A7R9MD54</accession>
<dbReference type="Pfam" id="PF04083">
    <property type="entry name" value="Abhydro_lipase"/>
    <property type="match status" value="2"/>
</dbReference>
<name>A0A7R9MD54_9ACAR</name>
<dbReference type="OrthoDB" id="9974421at2759"/>
<feature type="domain" description="Partial AB-hydrolase lipase" evidence="1">
    <location>
        <begin position="14"/>
        <end position="68"/>
    </location>
</feature>
<keyword evidence="3" id="KW-1185">Reference proteome</keyword>
<dbReference type="Gene3D" id="3.40.50.1820">
    <property type="entry name" value="alpha/beta hydrolase"/>
    <property type="match status" value="2"/>
</dbReference>
<protein>
    <recommendedName>
        <fullName evidence="1">Partial AB-hydrolase lipase domain-containing protein</fullName>
    </recommendedName>
</protein>
<gene>
    <name evidence="2" type="ORF">ONB1V03_LOCUS13616</name>
</gene>
<feature type="non-terminal residue" evidence="2">
    <location>
        <position position="1"/>
    </location>
</feature>
<dbReference type="PANTHER" id="PTHR11005">
    <property type="entry name" value="LYSOSOMAL ACID LIPASE-RELATED"/>
    <property type="match status" value="1"/>
</dbReference>
<sequence>MPNIVVIRDIIEPQLISSRGFDCENHTVTTDDGYILGIFRIVNNKWKGDTKPILLWHGLGASSDLWLVLNDGQLSRDGIYSEQNGSVVNNCHKELTSNIAFTLSACGYDVWLGNSRGTRYSNTHIDPDMDNFWNYTLTELGVYDVKNTIEYILKQTNKASLPYIGHSMGSTIMFVLLSLEPDFQRYIKPFLAFAPIVFMGNTGSIIRLLTPLVSLLSFLVIPLGLPQELAQFIAQFICANAVTQPICAALMYSYEGFNPFLQWPVLILQNSIPVTIAKSLELSSSKIFLQYGQFILDDRFHKFDYGPIQNIQVYGQPMAPDYPLDKIASNYIGLYKGSNDLLSDLTDVNKLVSRLKVPLVDNYLVPYPLWNHGDPVTSMFDNFFLNGQPQLIESRGFKCEKHLVTTDDGYNIGVFRIINPKWRGDTKPILLWHMLSFSSDVWLFSSPGQLSPEGIYSEQNGSLVNNCGTRLTSNIAFTLSSCGYDVWLGNTRGNQYSNTHQNPSFNNLWNYTFTEVDSIAYIGHSMGTTAMFVLLSLIPKFQRHVKPFI</sequence>